<organism evidence="2 3">
    <name type="scientific">Elysia marginata</name>
    <dbReference type="NCBI Taxonomy" id="1093978"/>
    <lineage>
        <taxon>Eukaryota</taxon>
        <taxon>Metazoa</taxon>
        <taxon>Spiralia</taxon>
        <taxon>Lophotrochozoa</taxon>
        <taxon>Mollusca</taxon>
        <taxon>Gastropoda</taxon>
        <taxon>Heterobranchia</taxon>
        <taxon>Euthyneura</taxon>
        <taxon>Panpulmonata</taxon>
        <taxon>Sacoglossa</taxon>
        <taxon>Placobranchoidea</taxon>
        <taxon>Plakobranchidae</taxon>
        <taxon>Elysia</taxon>
    </lineage>
</organism>
<feature type="non-terminal residue" evidence="2">
    <location>
        <position position="179"/>
    </location>
</feature>
<keyword evidence="3" id="KW-1185">Reference proteome</keyword>
<dbReference type="InterPro" id="IPR036465">
    <property type="entry name" value="vWFA_dom_sf"/>
</dbReference>
<dbReference type="InterPro" id="IPR050525">
    <property type="entry name" value="ECM_Assembly_Org"/>
</dbReference>
<gene>
    <name evidence="2" type="ORF">ElyMa_002178300</name>
</gene>
<accession>A0AAV4FP27</accession>
<dbReference type="Proteomes" id="UP000762676">
    <property type="component" value="Unassembled WGS sequence"/>
</dbReference>
<name>A0AAV4FP27_9GAST</name>
<dbReference type="SUPFAM" id="SSF53300">
    <property type="entry name" value="vWA-like"/>
    <property type="match status" value="1"/>
</dbReference>
<evidence type="ECO:0000313" key="2">
    <source>
        <dbReference type="EMBL" id="GFR75058.1"/>
    </source>
</evidence>
<dbReference type="Pfam" id="PF00092">
    <property type="entry name" value="VWA"/>
    <property type="match status" value="1"/>
</dbReference>
<dbReference type="GO" id="GO:0005581">
    <property type="term" value="C:collagen trimer"/>
    <property type="evidence" value="ECO:0007669"/>
    <property type="project" value="UniProtKB-KW"/>
</dbReference>
<dbReference type="PANTHER" id="PTHR24020">
    <property type="entry name" value="COLLAGEN ALPHA"/>
    <property type="match status" value="1"/>
</dbReference>
<dbReference type="PROSITE" id="PS50234">
    <property type="entry name" value="VWFA"/>
    <property type="match status" value="1"/>
</dbReference>
<evidence type="ECO:0000313" key="3">
    <source>
        <dbReference type="Proteomes" id="UP000762676"/>
    </source>
</evidence>
<proteinExistence type="predicted"/>
<sequence length="179" mass="20108">MVLTYIYHVVLAVGAGFRAKSAKRAFDFGCVIFLSLYHKKANLCEPTPADVVFINDASYSVGLANFQKTLRFIESVVKGLVIGPHETQIGLLTFEYNAKLEFHLNTFSDRQKILERVARTEYTQGYTYTNLALDFAREVSFTRENGMRSFAAQVAIVITDGQSTEPHETVVAAQKLRDQ</sequence>
<dbReference type="Gene3D" id="3.40.50.410">
    <property type="entry name" value="von Willebrand factor, type A domain"/>
    <property type="match status" value="1"/>
</dbReference>
<dbReference type="AlphaFoldDB" id="A0AAV4FP27"/>
<dbReference type="PRINTS" id="PR00453">
    <property type="entry name" value="VWFADOMAIN"/>
</dbReference>
<protein>
    <submittedName>
        <fullName evidence="2">Collagen alpha-1(XII) chain</fullName>
    </submittedName>
</protein>
<dbReference type="PANTHER" id="PTHR24020:SF84">
    <property type="entry name" value="VWFA DOMAIN-CONTAINING PROTEIN"/>
    <property type="match status" value="1"/>
</dbReference>
<evidence type="ECO:0000259" key="1">
    <source>
        <dbReference type="PROSITE" id="PS50234"/>
    </source>
</evidence>
<feature type="domain" description="VWFA" evidence="1">
    <location>
        <begin position="50"/>
        <end position="179"/>
    </location>
</feature>
<dbReference type="InterPro" id="IPR002035">
    <property type="entry name" value="VWF_A"/>
</dbReference>
<dbReference type="EMBL" id="BMAT01004522">
    <property type="protein sequence ID" value="GFR75058.1"/>
    <property type="molecule type" value="Genomic_DNA"/>
</dbReference>
<reference evidence="2 3" key="1">
    <citation type="journal article" date="2021" name="Elife">
        <title>Chloroplast acquisition without the gene transfer in kleptoplastic sea slugs, Plakobranchus ocellatus.</title>
        <authorList>
            <person name="Maeda T."/>
            <person name="Takahashi S."/>
            <person name="Yoshida T."/>
            <person name="Shimamura S."/>
            <person name="Takaki Y."/>
            <person name="Nagai Y."/>
            <person name="Toyoda A."/>
            <person name="Suzuki Y."/>
            <person name="Arimoto A."/>
            <person name="Ishii H."/>
            <person name="Satoh N."/>
            <person name="Nishiyama T."/>
            <person name="Hasebe M."/>
            <person name="Maruyama T."/>
            <person name="Minagawa J."/>
            <person name="Obokata J."/>
            <person name="Shigenobu S."/>
        </authorList>
    </citation>
    <scope>NUCLEOTIDE SEQUENCE [LARGE SCALE GENOMIC DNA]</scope>
</reference>
<dbReference type="SMART" id="SM00327">
    <property type="entry name" value="VWA"/>
    <property type="match status" value="1"/>
</dbReference>
<keyword evidence="2" id="KW-0176">Collagen</keyword>
<comment type="caution">
    <text evidence="2">The sequence shown here is derived from an EMBL/GenBank/DDBJ whole genome shotgun (WGS) entry which is preliminary data.</text>
</comment>